<evidence type="ECO:0000256" key="1">
    <source>
        <dbReference type="SAM" id="Phobius"/>
    </source>
</evidence>
<reference evidence="3" key="1">
    <citation type="submission" date="2020-01" db="EMBL/GenBank/DDBJ databases">
        <title>Sphingomonas sp. strain CSW-10.</title>
        <authorList>
            <person name="Chen W.-M."/>
        </authorList>
    </citation>
    <scope>NUCLEOTIDE SEQUENCE [LARGE SCALE GENOMIC DNA]</scope>
    <source>
        <strain evidence="3">NST-5</strain>
    </source>
</reference>
<evidence type="ECO:0000313" key="3">
    <source>
        <dbReference type="Proteomes" id="UP000798602"/>
    </source>
</evidence>
<accession>A0ABW9Z5Z6</accession>
<comment type="caution">
    <text evidence="2">The sequence shown here is derived from an EMBL/GenBank/DDBJ whole genome shotgun (WGS) entry which is preliminary data.</text>
</comment>
<gene>
    <name evidence="2" type="ORF">GV828_02805</name>
</gene>
<organism evidence="2 3">
    <name type="scientific">Flavobacterium ichthyis</name>
    <dbReference type="NCBI Taxonomy" id="2698827"/>
    <lineage>
        <taxon>Bacteria</taxon>
        <taxon>Pseudomonadati</taxon>
        <taxon>Bacteroidota</taxon>
        <taxon>Flavobacteriia</taxon>
        <taxon>Flavobacteriales</taxon>
        <taxon>Flavobacteriaceae</taxon>
        <taxon>Flavobacterium</taxon>
    </lineage>
</organism>
<dbReference type="EMBL" id="JAABLM010000002">
    <property type="protein sequence ID" value="NBL64126.1"/>
    <property type="molecule type" value="Genomic_DNA"/>
</dbReference>
<feature type="transmembrane region" description="Helical" evidence="1">
    <location>
        <begin position="32"/>
        <end position="59"/>
    </location>
</feature>
<keyword evidence="1" id="KW-1133">Transmembrane helix</keyword>
<keyword evidence="1" id="KW-0812">Transmembrane</keyword>
<name>A0ABW9Z5Z6_9FLAO</name>
<sequence length="96" mass="10891">MKTLSLILSGSVLCIATYFFVINFNLSTEINHLLYMSILFILMAICVVGILMNMPLLLYGKRKVISYSNYSKKQIVNKGKSLINTNFSTEKTVEMI</sequence>
<proteinExistence type="predicted"/>
<evidence type="ECO:0008006" key="4">
    <source>
        <dbReference type="Google" id="ProtNLM"/>
    </source>
</evidence>
<keyword evidence="3" id="KW-1185">Reference proteome</keyword>
<evidence type="ECO:0000313" key="2">
    <source>
        <dbReference type="EMBL" id="NBL64126.1"/>
    </source>
</evidence>
<feature type="transmembrane region" description="Helical" evidence="1">
    <location>
        <begin position="7"/>
        <end position="26"/>
    </location>
</feature>
<dbReference type="RefSeq" id="WP_166535943.1">
    <property type="nucleotide sequence ID" value="NZ_JAABLM010000002.1"/>
</dbReference>
<protein>
    <recommendedName>
        <fullName evidence="4">Lipoprotein</fullName>
    </recommendedName>
</protein>
<dbReference type="Proteomes" id="UP000798602">
    <property type="component" value="Unassembled WGS sequence"/>
</dbReference>
<keyword evidence="1" id="KW-0472">Membrane</keyword>